<organism evidence="8 9">
    <name type="scientific">Paremcibacter congregatus</name>
    <dbReference type="NCBI Taxonomy" id="2043170"/>
    <lineage>
        <taxon>Bacteria</taxon>
        <taxon>Pseudomonadati</taxon>
        <taxon>Pseudomonadota</taxon>
        <taxon>Alphaproteobacteria</taxon>
        <taxon>Emcibacterales</taxon>
        <taxon>Emcibacteraceae</taxon>
        <taxon>Paremcibacter</taxon>
    </lineage>
</organism>
<evidence type="ECO:0000256" key="4">
    <source>
        <dbReference type="ARBA" id="ARBA00022989"/>
    </source>
</evidence>
<dbReference type="FunCoup" id="A0A2G4YW63">
    <property type="interactions" value="255"/>
</dbReference>
<accession>A0A2G4YW63</accession>
<feature type="transmembrane region" description="Helical" evidence="6">
    <location>
        <begin position="205"/>
        <end position="227"/>
    </location>
</feature>
<dbReference type="InParanoid" id="A0A2G4YW63"/>
<feature type="transmembrane region" description="Helical" evidence="6">
    <location>
        <begin position="331"/>
        <end position="351"/>
    </location>
</feature>
<evidence type="ECO:0000256" key="3">
    <source>
        <dbReference type="ARBA" id="ARBA00022692"/>
    </source>
</evidence>
<gene>
    <name evidence="8" type="ORF">CRD36_01400</name>
</gene>
<dbReference type="PROSITE" id="PS50850">
    <property type="entry name" value="MFS"/>
    <property type="match status" value="1"/>
</dbReference>
<sequence>MISPPENRPSSLPLLIALITGSCVAYSGLYAMPLWIGALADHLNLDPAIAGYMGSLQLLMAAFAAIVIARQSTKLSVRQIALYGCLLVLIANLASALLSNTLLLFLARGMSGIGEGLLLANLNMAISRTKTPDRFFALSQTTIALFGIGLFLAAPGLMSDFGSTGIFGIVVITSLIALPASLLFANQKEEDLSTQTPQEVPERRWLRFPAVPLLALGILFIGCQGGWAYLERMGVAKGYQVNEIGDFIMIGLLISILGPFAANQATRHFGRRAAIFIGLSLSGVAVLLASQNISPDYYRLAAAVFPFATLFIVTSYLGYLAHLDPSGAMAASAPAFINLGGALGPAAMGLMLTNGGYPVIGGAVILTYICALVLLFIRKEELHQA</sequence>
<dbReference type="OrthoDB" id="8229750at2"/>
<evidence type="ECO:0000256" key="2">
    <source>
        <dbReference type="ARBA" id="ARBA00022475"/>
    </source>
</evidence>
<proteinExistence type="predicted"/>
<keyword evidence="9" id="KW-1185">Reference proteome</keyword>
<evidence type="ECO:0000256" key="1">
    <source>
        <dbReference type="ARBA" id="ARBA00004651"/>
    </source>
</evidence>
<feature type="transmembrane region" description="Helical" evidence="6">
    <location>
        <begin position="297"/>
        <end position="319"/>
    </location>
</feature>
<feature type="transmembrane region" description="Helical" evidence="6">
    <location>
        <begin position="273"/>
        <end position="291"/>
    </location>
</feature>
<feature type="transmembrane region" description="Helical" evidence="6">
    <location>
        <begin position="247"/>
        <end position="266"/>
    </location>
</feature>
<comment type="subcellular location">
    <subcellularLocation>
        <location evidence="1">Cell membrane</location>
        <topology evidence="1">Multi-pass membrane protein</topology>
    </subcellularLocation>
</comment>
<keyword evidence="3 6" id="KW-0812">Transmembrane</keyword>
<dbReference type="PANTHER" id="PTHR43124:SF3">
    <property type="entry name" value="CHLORAMPHENICOL EFFLUX PUMP RV0191"/>
    <property type="match status" value="1"/>
</dbReference>
<feature type="transmembrane region" description="Helical" evidence="6">
    <location>
        <begin position="135"/>
        <end position="154"/>
    </location>
</feature>
<dbReference type="GO" id="GO:0005886">
    <property type="term" value="C:plasma membrane"/>
    <property type="evidence" value="ECO:0007669"/>
    <property type="project" value="UniProtKB-SubCell"/>
</dbReference>
<keyword evidence="5 6" id="KW-0472">Membrane</keyword>
<keyword evidence="2" id="KW-1003">Cell membrane</keyword>
<feature type="transmembrane region" description="Helical" evidence="6">
    <location>
        <begin position="12"/>
        <end position="36"/>
    </location>
</feature>
<evidence type="ECO:0000259" key="7">
    <source>
        <dbReference type="PROSITE" id="PS50850"/>
    </source>
</evidence>
<keyword evidence="4 6" id="KW-1133">Transmembrane helix</keyword>
<dbReference type="Proteomes" id="UP000229730">
    <property type="component" value="Unassembled WGS sequence"/>
</dbReference>
<evidence type="ECO:0000313" key="8">
    <source>
        <dbReference type="EMBL" id="PHZ86565.1"/>
    </source>
</evidence>
<comment type="caution">
    <text evidence="8">The sequence shown here is derived from an EMBL/GenBank/DDBJ whole genome shotgun (WGS) entry which is preliminary data.</text>
</comment>
<dbReference type="Gene3D" id="1.20.1250.20">
    <property type="entry name" value="MFS general substrate transporter like domains"/>
    <property type="match status" value="1"/>
</dbReference>
<dbReference type="InterPro" id="IPR011701">
    <property type="entry name" value="MFS"/>
</dbReference>
<dbReference type="GO" id="GO:0022857">
    <property type="term" value="F:transmembrane transporter activity"/>
    <property type="evidence" value="ECO:0007669"/>
    <property type="project" value="InterPro"/>
</dbReference>
<dbReference type="PANTHER" id="PTHR43124">
    <property type="entry name" value="PURINE EFFLUX PUMP PBUE"/>
    <property type="match status" value="1"/>
</dbReference>
<evidence type="ECO:0000256" key="6">
    <source>
        <dbReference type="SAM" id="Phobius"/>
    </source>
</evidence>
<dbReference type="InterPro" id="IPR036259">
    <property type="entry name" value="MFS_trans_sf"/>
</dbReference>
<feature type="domain" description="Major facilitator superfamily (MFS) profile" evidence="7">
    <location>
        <begin position="14"/>
        <end position="382"/>
    </location>
</feature>
<feature type="transmembrane region" description="Helical" evidence="6">
    <location>
        <begin position="80"/>
        <end position="99"/>
    </location>
</feature>
<protein>
    <recommendedName>
        <fullName evidence="7">Major facilitator superfamily (MFS) profile domain-containing protein</fullName>
    </recommendedName>
</protein>
<dbReference type="Pfam" id="PF07690">
    <property type="entry name" value="MFS_1"/>
    <property type="match status" value="1"/>
</dbReference>
<dbReference type="InterPro" id="IPR050189">
    <property type="entry name" value="MFS_Efflux_Transporters"/>
</dbReference>
<name>A0A2G4YW63_9PROT</name>
<dbReference type="EMBL" id="PDEM01000007">
    <property type="protein sequence ID" value="PHZ86565.1"/>
    <property type="molecule type" value="Genomic_DNA"/>
</dbReference>
<evidence type="ECO:0000313" key="9">
    <source>
        <dbReference type="Proteomes" id="UP000229730"/>
    </source>
</evidence>
<feature type="transmembrane region" description="Helical" evidence="6">
    <location>
        <begin position="48"/>
        <end position="68"/>
    </location>
</feature>
<dbReference type="AlphaFoldDB" id="A0A2G4YW63"/>
<dbReference type="RefSeq" id="WP_099470941.1">
    <property type="nucleotide sequence ID" value="NZ_CP041025.1"/>
</dbReference>
<feature type="transmembrane region" description="Helical" evidence="6">
    <location>
        <begin position="105"/>
        <end position="123"/>
    </location>
</feature>
<reference evidence="8 9" key="1">
    <citation type="submission" date="2017-10" db="EMBL/GenBank/DDBJ databases">
        <title>Frigbacter circumglobatus gen. nov. sp. nov., isolated from sediment cultured in situ.</title>
        <authorList>
            <person name="Zhao Z."/>
        </authorList>
    </citation>
    <scope>NUCLEOTIDE SEQUENCE [LARGE SCALE GENOMIC DNA]</scope>
    <source>
        <strain evidence="8 9">ZYL</strain>
    </source>
</reference>
<feature type="transmembrane region" description="Helical" evidence="6">
    <location>
        <begin position="357"/>
        <end position="377"/>
    </location>
</feature>
<dbReference type="InterPro" id="IPR020846">
    <property type="entry name" value="MFS_dom"/>
</dbReference>
<dbReference type="SUPFAM" id="SSF103473">
    <property type="entry name" value="MFS general substrate transporter"/>
    <property type="match status" value="1"/>
</dbReference>
<feature type="transmembrane region" description="Helical" evidence="6">
    <location>
        <begin position="166"/>
        <end position="185"/>
    </location>
</feature>
<evidence type="ECO:0000256" key="5">
    <source>
        <dbReference type="ARBA" id="ARBA00023136"/>
    </source>
</evidence>